<feature type="region of interest" description="Disordered" evidence="1">
    <location>
        <begin position="76"/>
        <end position="98"/>
    </location>
</feature>
<dbReference type="PANTHER" id="PTHR37402:SF1">
    <property type="entry name" value="GRAM DOMAIN-CONTAINING PROTEIN 4"/>
    <property type="match status" value="1"/>
</dbReference>
<dbReference type="InterPro" id="IPR037847">
    <property type="entry name" value="GRAMDC4"/>
</dbReference>
<dbReference type="AlphaFoldDB" id="A0AAN7SV94"/>
<keyword evidence="3" id="KW-1185">Reference proteome</keyword>
<dbReference type="GO" id="GO:0006915">
    <property type="term" value="P:apoptotic process"/>
    <property type="evidence" value="ECO:0007669"/>
    <property type="project" value="InterPro"/>
</dbReference>
<feature type="region of interest" description="Disordered" evidence="1">
    <location>
        <begin position="1"/>
        <end position="44"/>
    </location>
</feature>
<name>A0AAN7SV94_9EURO</name>
<evidence type="ECO:0000256" key="1">
    <source>
        <dbReference type="SAM" id="MobiDB-lite"/>
    </source>
</evidence>
<dbReference type="EMBL" id="JAVRRJ010000008">
    <property type="protein sequence ID" value="KAK5082379.1"/>
    <property type="molecule type" value="Genomic_DNA"/>
</dbReference>
<sequence>MASKLNDFGTVSDGLDRAELGVGPPVSDGVSPRPSPEALNYQKPSIRKAIGDNLLSVVVHPRYGINKIKIAVQEKHHATSKEARKSQDDAAPILAPSPPIGALENERLKYNVQEKPKVPPLKDFMHHPIAALQSTVQDQRGNDFAENIANSEFSHGADVHMLRQHDKIAQATSESEKNAEIETFVQMKQLKQDSFVRWTIDRHIRKVARVPVVDRPPQRPQILGPILVGTKPKGPIWSEYAVKLLEYELEKHADFYIDNGDKFPQPDRKLLASSLERVVIASVPLQTLFMKFRSISHWENPWETAGYMSLYFSLLIFSQITRMVKILYVIVITLYRGWRIPGIDQMRDTIIHSEDSDELAKNLTELVTQYGTRGYVDRVIELVGPAAFDWLERAADILEMGRKYMIFFSIGFDFFVMTPVARRYPKYRLLTSPVTWFMWRVPTHAEWAIARLQAEAKQYLQQDDTLTSIDKDRQPPARAETQAATNDFDKQHKQAKLIGRYSCMHNDGQGLLVATTESISFQPRQSSDTDWTILIKELRTIQKITDYVGIRELSGIAFQALDGTTYHASNLECRDEAFSQLVGYIGFQWKRTG</sequence>
<proteinExistence type="predicted"/>
<feature type="compositionally biased region" description="Basic and acidic residues" evidence="1">
    <location>
        <begin position="76"/>
        <end position="88"/>
    </location>
</feature>
<dbReference type="PANTHER" id="PTHR37402">
    <property type="entry name" value="GRAM DOMAIN-CONTAINING PROTEIN 4"/>
    <property type="match status" value="1"/>
</dbReference>
<accession>A0AAN7SV94</accession>
<comment type="caution">
    <text evidence="2">The sequence shown here is derived from an EMBL/GenBank/DDBJ whole genome shotgun (WGS) entry which is preliminary data.</text>
</comment>
<gene>
    <name evidence="2" type="ORF">LTR05_007526</name>
</gene>
<reference evidence="2 3" key="1">
    <citation type="submission" date="2023-08" db="EMBL/GenBank/DDBJ databases">
        <title>Black Yeasts Isolated from many extreme environments.</title>
        <authorList>
            <person name="Coleine C."/>
            <person name="Stajich J.E."/>
            <person name="Selbmann L."/>
        </authorList>
    </citation>
    <scope>NUCLEOTIDE SEQUENCE [LARGE SCALE GENOMIC DNA]</scope>
    <source>
        <strain evidence="2 3">CCFEE 5910</strain>
    </source>
</reference>
<evidence type="ECO:0000313" key="3">
    <source>
        <dbReference type="Proteomes" id="UP001309876"/>
    </source>
</evidence>
<dbReference type="Proteomes" id="UP001309876">
    <property type="component" value="Unassembled WGS sequence"/>
</dbReference>
<evidence type="ECO:0000313" key="2">
    <source>
        <dbReference type="EMBL" id="KAK5082379.1"/>
    </source>
</evidence>
<protein>
    <submittedName>
        <fullName evidence="2">Uncharacterized protein</fullName>
    </submittedName>
</protein>
<organism evidence="2 3">
    <name type="scientific">Lithohypha guttulata</name>
    <dbReference type="NCBI Taxonomy" id="1690604"/>
    <lineage>
        <taxon>Eukaryota</taxon>
        <taxon>Fungi</taxon>
        <taxon>Dikarya</taxon>
        <taxon>Ascomycota</taxon>
        <taxon>Pezizomycotina</taxon>
        <taxon>Eurotiomycetes</taxon>
        <taxon>Chaetothyriomycetidae</taxon>
        <taxon>Chaetothyriales</taxon>
        <taxon>Trichomeriaceae</taxon>
        <taxon>Lithohypha</taxon>
    </lineage>
</organism>